<dbReference type="Proteomes" id="UP000005396">
    <property type="component" value="Unassembled WGS sequence"/>
</dbReference>
<dbReference type="AlphaFoldDB" id="A8RI76"/>
<protein>
    <recommendedName>
        <fullName evidence="1">Methyltransferase type 11 domain-containing protein</fullName>
    </recommendedName>
</protein>
<dbReference type="EMBL" id="ABCC02000009">
    <property type="protein sequence ID" value="EDP19181.1"/>
    <property type="molecule type" value="Genomic_DNA"/>
</dbReference>
<name>A8RI76_ENTBW</name>
<dbReference type="Pfam" id="PF08241">
    <property type="entry name" value="Methyltransf_11"/>
    <property type="match status" value="1"/>
</dbReference>
<dbReference type="HOGENOM" id="CLU_091968_1_0_9"/>
<feature type="domain" description="Methyltransferase type 11" evidence="1">
    <location>
        <begin position="68"/>
        <end position="154"/>
    </location>
</feature>
<sequence>MEQVMKMEGAADMKTEELRKIWKAEEALAHIHGWDFSHIDSRYREEGSLPWDYRKIILSHLGDRDYLLDMDTGGGEFLLSLGHPYSRTSATEAYPPNAELCRRLLAPLGIDFREAPGNQTLPFADSCFDMVINRHGNYDAGEVNRILKPGGIFITQQVGEDNDRELVELLLPGTPKPFPGMNLKEQSKKLKESGFDILEQGEAFCPIRFFDVGALVWFAKIIEWEFPGFCVDGCLDRLAAAQGLLESGGSIEGTIHRYMMTARKREPVYLEPMY</sequence>
<evidence type="ECO:0000313" key="2">
    <source>
        <dbReference type="EMBL" id="EDP19181.1"/>
    </source>
</evidence>
<reference evidence="2 3" key="1">
    <citation type="submission" date="2007-08" db="EMBL/GenBank/DDBJ databases">
        <authorList>
            <person name="Fulton L."/>
            <person name="Clifton S."/>
            <person name="Fulton B."/>
            <person name="Xu J."/>
            <person name="Minx P."/>
            <person name="Pepin K.H."/>
            <person name="Johnson M."/>
            <person name="Thiruvilangam P."/>
            <person name="Bhonagiri V."/>
            <person name="Nash W.E."/>
            <person name="Mardis E.R."/>
            <person name="Wilson R.K."/>
        </authorList>
    </citation>
    <scope>NUCLEOTIDE SEQUENCE [LARGE SCALE GENOMIC DNA]</scope>
    <source>
        <strain evidence="3">ATCC BAA-613 / DSM 15670 / CCUG 46953 / JCM 12243 / WAL 16351</strain>
    </source>
</reference>
<dbReference type="GO" id="GO:0008757">
    <property type="term" value="F:S-adenosylmethionine-dependent methyltransferase activity"/>
    <property type="evidence" value="ECO:0007669"/>
    <property type="project" value="InterPro"/>
</dbReference>
<evidence type="ECO:0000313" key="3">
    <source>
        <dbReference type="Proteomes" id="UP000005396"/>
    </source>
</evidence>
<dbReference type="eggNOG" id="COG0500">
    <property type="taxonomic scope" value="Bacteria"/>
</dbReference>
<dbReference type="InterPro" id="IPR013216">
    <property type="entry name" value="Methyltransf_11"/>
</dbReference>
<dbReference type="SUPFAM" id="SSF53335">
    <property type="entry name" value="S-adenosyl-L-methionine-dependent methyltransferases"/>
    <property type="match status" value="1"/>
</dbReference>
<accession>A8RI76</accession>
<dbReference type="Gene3D" id="3.40.50.150">
    <property type="entry name" value="Vaccinia Virus protein VP39"/>
    <property type="match status" value="1"/>
</dbReference>
<dbReference type="InterPro" id="IPR052939">
    <property type="entry name" value="23S_rRNA_MeTrnsfrase_RlmA"/>
</dbReference>
<dbReference type="PaxDb" id="411902-CLOBOL_00617"/>
<organism evidence="2 3">
    <name type="scientific">Enterocloster bolteae (strain ATCC BAA-613 / DSM 15670 / CCUG 46953 / JCM 12243 / WAL 16351)</name>
    <name type="common">Clostridium bolteae</name>
    <dbReference type="NCBI Taxonomy" id="411902"/>
    <lineage>
        <taxon>Bacteria</taxon>
        <taxon>Bacillati</taxon>
        <taxon>Bacillota</taxon>
        <taxon>Clostridia</taxon>
        <taxon>Lachnospirales</taxon>
        <taxon>Lachnospiraceae</taxon>
        <taxon>Enterocloster</taxon>
    </lineage>
</organism>
<dbReference type="PANTHER" id="PTHR43460">
    <property type="entry name" value="METHYLTRANSFERASE"/>
    <property type="match status" value="1"/>
</dbReference>
<evidence type="ECO:0000259" key="1">
    <source>
        <dbReference type="Pfam" id="PF08241"/>
    </source>
</evidence>
<dbReference type="PANTHER" id="PTHR43460:SF1">
    <property type="entry name" value="METHYLTRANSFERASE TYPE 11 DOMAIN-CONTAINING PROTEIN"/>
    <property type="match status" value="1"/>
</dbReference>
<reference evidence="2 3" key="2">
    <citation type="submission" date="2007-09" db="EMBL/GenBank/DDBJ databases">
        <title>Draft genome sequence of Clostridium bolteae (ATCC BAA-613).</title>
        <authorList>
            <person name="Sudarsanam P."/>
            <person name="Ley R."/>
            <person name="Guruge J."/>
            <person name="Turnbaugh P.J."/>
            <person name="Mahowald M."/>
            <person name="Liep D."/>
            <person name="Gordon J."/>
        </authorList>
    </citation>
    <scope>NUCLEOTIDE SEQUENCE [LARGE SCALE GENOMIC DNA]</scope>
    <source>
        <strain evidence="3">ATCC BAA-613 / DSM 15670 / CCUG 46953 / JCM 12243 / WAL 16351</strain>
    </source>
</reference>
<gene>
    <name evidence="2" type="ORF">CLOBOL_00617</name>
</gene>
<comment type="caution">
    <text evidence="2">The sequence shown here is derived from an EMBL/GenBank/DDBJ whole genome shotgun (WGS) entry which is preliminary data.</text>
</comment>
<proteinExistence type="predicted"/>
<dbReference type="InterPro" id="IPR029063">
    <property type="entry name" value="SAM-dependent_MTases_sf"/>
</dbReference>